<name>A0A0C1VJN9_9ENTR</name>
<dbReference type="EMBL" id="AWXV01000002">
    <property type="protein sequence ID" value="KIE64075.1"/>
    <property type="molecule type" value="Genomic_DNA"/>
</dbReference>
<evidence type="ECO:0000313" key="2">
    <source>
        <dbReference type="Proteomes" id="UP000054529"/>
    </source>
</evidence>
<gene>
    <name evidence="1" type="ORF">P689_11946</name>
</gene>
<organism evidence="1 2">
    <name type="scientific">Candidatus Riesia pediculischaeffi PTSU</name>
    <dbReference type="NCBI Taxonomy" id="1401651"/>
    <lineage>
        <taxon>Bacteria</taxon>
        <taxon>Pseudomonadati</taxon>
        <taxon>Pseudomonadota</taxon>
        <taxon>Gammaproteobacteria</taxon>
        <taxon>Enterobacterales</taxon>
        <taxon>Enterobacteriaceae</taxon>
        <taxon>Candidatus Riesia</taxon>
    </lineage>
</organism>
<dbReference type="HOGENOM" id="CLU_3248839_0_0_6"/>
<evidence type="ECO:0000313" key="1">
    <source>
        <dbReference type="EMBL" id="KIE64075.1"/>
    </source>
</evidence>
<reference evidence="1 2" key="1">
    <citation type="journal article" date="2014" name="G3 (Bethesda)">
        <title>Genome sequence of Candidatus Riesia pediculischaeffi, endosymbiont of chimpanzee lice, and genomic comparison of recently acquired endosymbionts from human and chimpanzee lice.</title>
        <authorList>
            <person name="Boyd B.M."/>
            <person name="Allen J.M."/>
            <person name="de Crecy-Lagard V."/>
            <person name="Reed D.L."/>
        </authorList>
    </citation>
    <scope>NUCLEOTIDE SEQUENCE [LARGE SCALE GENOMIC DNA]</scope>
    <source>
        <strain evidence="1 2">PTSU</strain>
    </source>
</reference>
<dbReference type="Proteomes" id="UP000054529">
    <property type="component" value="Unassembled WGS sequence"/>
</dbReference>
<protein>
    <submittedName>
        <fullName evidence="1">Uncharacterized protein</fullName>
    </submittedName>
</protein>
<proteinExistence type="predicted"/>
<sequence length="42" mass="5184">MLVDLNTVSFYEKIIKSFMNLNVRSEQHSFYKFYREGRMFLT</sequence>
<accession>A0A0C1VJN9</accession>
<dbReference type="AlphaFoldDB" id="A0A0C1VJN9"/>
<comment type="caution">
    <text evidence="1">The sequence shown here is derived from an EMBL/GenBank/DDBJ whole genome shotgun (WGS) entry which is preliminary data.</text>
</comment>